<feature type="compositionally biased region" description="Low complexity" evidence="1">
    <location>
        <begin position="72"/>
        <end position="87"/>
    </location>
</feature>
<evidence type="ECO:0000256" key="2">
    <source>
        <dbReference type="SAM" id="SignalP"/>
    </source>
</evidence>
<gene>
    <name evidence="3" type="ORF">AYJ54_35865</name>
</gene>
<feature type="chain" id="PRO_5008054217" evidence="2">
    <location>
        <begin position="22"/>
        <end position="95"/>
    </location>
</feature>
<dbReference type="AlphaFoldDB" id="A0A176Y781"/>
<feature type="region of interest" description="Disordered" evidence="1">
    <location>
        <begin position="72"/>
        <end position="95"/>
    </location>
</feature>
<name>A0A176Y781_9BRAD</name>
<dbReference type="EMBL" id="LUUB01000125">
    <property type="protein sequence ID" value="OAE97463.1"/>
    <property type="molecule type" value="Genomic_DNA"/>
</dbReference>
<evidence type="ECO:0000313" key="3">
    <source>
        <dbReference type="EMBL" id="OAE97463.1"/>
    </source>
</evidence>
<evidence type="ECO:0000313" key="4">
    <source>
        <dbReference type="Proteomes" id="UP000076959"/>
    </source>
</evidence>
<feature type="signal peptide" evidence="2">
    <location>
        <begin position="1"/>
        <end position="21"/>
    </location>
</feature>
<protein>
    <submittedName>
        <fullName evidence="3">Uncharacterized protein</fullName>
    </submittedName>
</protein>
<organism evidence="3 4">
    <name type="scientific">Bradyrhizobium centrolobii</name>
    <dbReference type="NCBI Taxonomy" id="1505087"/>
    <lineage>
        <taxon>Bacteria</taxon>
        <taxon>Pseudomonadati</taxon>
        <taxon>Pseudomonadota</taxon>
        <taxon>Alphaproteobacteria</taxon>
        <taxon>Hyphomicrobiales</taxon>
        <taxon>Nitrobacteraceae</taxon>
        <taxon>Bradyrhizobium</taxon>
    </lineage>
</organism>
<keyword evidence="4" id="KW-1185">Reference proteome</keyword>
<dbReference type="STRING" id="1505087.AYJ54_35865"/>
<keyword evidence="2" id="KW-0732">Signal</keyword>
<comment type="caution">
    <text evidence="3">The sequence shown here is derived from an EMBL/GenBank/DDBJ whole genome shotgun (WGS) entry which is preliminary data.</text>
</comment>
<proteinExistence type="predicted"/>
<dbReference type="RefSeq" id="WP_063708926.1">
    <property type="nucleotide sequence ID" value="NZ_LUUB01000125.1"/>
</dbReference>
<evidence type="ECO:0000256" key="1">
    <source>
        <dbReference type="SAM" id="MobiDB-lite"/>
    </source>
</evidence>
<reference evidence="3 4" key="1">
    <citation type="submission" date="2016-03" db="EMBL/GenBank/DDBJ databases">
        <title>Draft Genome Sequence of the Strain BR 10245 (Bradyrhizobium sp.) isolated from nodules of Centrolobium paraense.</title>
        <authorList>
            <person name="Simoes-Araujo J.L.Sr."/>
            <person name="Barauna A.C."/>
            <person name="Silva K."/>
            <person name="Zilli J.E."/>
        </authorList>
    </citation>
    <scope>NUCLEOTIDE SEQUENCE [LARGE SCALE GENOMIC DNA]</scope>
    <source>
        <strain evidence="3 4">BR 10245</strain>
    </source>
</reference>
<accession>A0A176Y781</accession>
<sequence length="95" mass="9916">MLIRGVALSAALFAVAPDAMAGEPQPGLFRRASCTVVRYYVAKYSAAAAETWARSHGATEAEIEAARRCLTNAPAPAQAKNPQTTQPVTAGWGGQ</sequence>
<dbReference type="Proteomes" id="UP000076959">
    <property type="component" value="Unassembled WGS sequence"/>
</dbReference>
<dbReference type="OrthoDB" id="8237572at2"/>